<evidence type="ECO:0000313" key="1">
    <source>
        <dbReference type="EMBL" id="CUG94365.1"/>
    </source>
</evidence>
<gene>
    <name evidence="1" type="ORF">BSAL_47820</name>
</gene>
<dbReference type="EMBL" id="CYKH01002240">
    <property type="protein sequence ID" value="CUG94365.1"/>
    <property type="molecule type" value="Genomic_DNA"/>
</dbReference>
<protein>
    <submittedName>
        <fullName evidence="1">Uncharacterized protein</fullName>
    </submittedName>
</protein>
<reference evidence="2" key="1">
    <citation type="submission" date="2015-09" db="EMBL/GenBank/DDBJ databases">
        <authorList>
            <consortium name="Pathogen Informatics"/>
        </authorList>
    </citation>
    <scope>NUCLEOTIDE SEQUENCE [LARGE SCALE GENOMIC DNA]</scope>
    <source>
        <strain evidence="2">Lake Konstanz</strain>
    </source>
</reference>
<dbReference type="Proteomes" id="UP000051952">
    <property type="component" value="Unassembled WGS sequence"/>
</dbReference>
<name>A0A0S4JY79_BODSA</name>
<dbReference type="AlphaFoldDB" id="A0A0S4JY79"/>
<organism evidence="1 2">
    <name type="scientific">Bodo saltans</name>
    <name type="common">Flagellated protozoan</name>
    <dbReference type="NCBI Taxonomy" id="75058"/>
    <lineage>
        <taxon>Eukaryota</taxon>
        <taxon>Discoba</taxon>
        <taxon>Euglenozoa</taxon>
        <taxon>Kinetoplastea</taxon>
        <taxon>Metakinetoplastina</taxon>
        <taxon>Eubodonida</taxon>
        <taxon>Bodonidae</taxon>
        <taxon>Bodo</taxon>
    </lineage>
</organism>
<accession>A0A0S4JY79</accession>
<evidence type="ECO:0000313" key="2">
    <source>
        <dbReference type="Proteomes" id="UP000051952"/>
    </source>
</evidence>
<sequence>MSSPDRRRQQVGHKKVGYCGHVPYTVYFDRPEHIEATIHHGKTNLEKRYPSVPPSSHSPVEMGCLTGDVEAHNKDLAMLTRLSRPSSQLSVHASPSATQKLDRNKISGYGGHKVNQYQHCGGNQGEMKINESDKESLNVPKFEAIPRLPTIRGPQRRQPTGFDVFLTV</sequence>
<keyword evidence="2" id="KW-1185">Reference proteome</keyword>
<dbReference type="VEuPathDB" id="TriTrypDB:BSAL_47820"/>
<proteinExistence type="predicted"/>